<reference evidence="1 2" key="1">
    <citation type="submission" date="2020-08" db="EMBL/GenBank/DDBJ databases">
        <title>Genomic Encyclopedia of Type Strains, Phase IV (KMG-IV): sequencing the most valuable type-strain genomes for metagenomic binning, comparative biology and taxonomic classification.</title>
        <authorList>
            <person name="Goeker M."/>
        </authorList>
    </citation>
    <scope>NUCLEOTIDE SEQUENCE [LARGE SCALE GENOMIC DNA]</scope>
    <source>
        <strain evidence="1 2">DSM 101465</strain>
    </source>
</reference>
<dbReference type="EMBL" id="JACHEH010000005">
    <property type="protein sequence ID" value="MBB6168671.1"/>
    <property type="molecule type" value="Genomic_DNA"/>
</dbReference>
<evidence type="ECO:0000313" key="1">
    <source>
        <dbReference type="EMBL" id="MBB6168671.1"/>
    </source>
</evidence>
<sequence length="451" mass="50307">MSTLHRPRLIRRATAMQRQLGTPDSRPDPGCTSAHVRGLALCLLVLLPLGLAGPATEGQSFTGSVTFPSRPAVVATPAIPRPAYLQTVRDPVFGTPFTRVTDPGGRLGKDMACDEEMCRHRYSSTQAWNADQSLLVITNGCSGMCFLDGRTYRPLFHRPMGEECKWHPTRAEEMVCVYDDRVTLWWPRTDEHQVVYRPDDYSDLSFGPYKGNVSADGRRLVLRARDATGMLVAFAYDLEERRKFPDIPVAALPGENGYCGISATGRFVMCFQTLPTGRETVHVFKVDGQLIQVWPEHHRPGHGDMAIDEDGRDVYIGISKADPDKWHVIKRRLEDGAVTVLTPPGYASHASVRNIRRPGWVFLSYEGSYDKVKEASGWAPFYREIVALRIDGSGELRRIVHTHNDVSDYYSEIHASPSPDGSQVIWSSNWGEPGGPVADYVARIDWPDAKP</sequence>
<dbReference type="AlphaFoldDB" id="A0A841K889"/>
<dbReference type="RefSeq" id="WP_183335009.1">
    <property type="nucleotide sequence ID" value="NZ_BMHX01000005.1"/>
</dbReference>
<dbReference type="InterPro" id="IPR011042">
    <property type="entry name" value="6-blade_b-propeller_TolB-like"/>
</dbReference>
<organism evidence="1 2">
    <name type="scientific">Chelatococcus composti</name>
    <dbReference type="NCBI Taxonomy" id="1743235"/>
    <lineage>
        <taxon>Bacteria</taxon>
        <taxon>Pseudomonadati</taxon>
        <taxon>Pseudomonadota</taxon>
        <taxon>Alphaproteobacteria</taxon>
        <taxon>Hyphomicrobiales</taxon>
        <taxon>Chelatococcaceae</taxon>
        <taxon>Chelatococcus</taxon>
    </lineage>
</organism>
<proteinExistence type="predicted"/>
<accession>A0A841K889</accession>
<protein>
    <submittedName>
        <fullName evidence="1">Uncharacterized protein</fullName>
    </submittedName>
</protein>
<dbReference type="SUPFAM" id="SSF82171">
    <property type="entry name" value="DPP6 N-terminal domain-like"/>
    <property type="match status" value="1"/>
</dbReference>
<dbReference type="Proteomes" id="UP000588017">
    <property type="component" value="Unassembled WGS sequence"/>
</dbReference>
<dbReference type="Gene3D" id="2.120.10.30">
    <property type="entry name" value="TolB, C-terminal domain"/>
    <property type="match status" value="1"/>
</dbReference>
<evidence type="ECO:0000313" key="2">
    <source>
        <dbReference type="Proteomes" id="UP000588017"/>
    </source>
</evidence>
<keyword evidence="2" id="KW-1185">Reference proteome</keyword>
<comment type="caution">
    <text evidence="1">The sequence shown here is derived from an EMBL/GenBank/DDBJ whole genome shotgun (WGS) entry which is preliminary data.</text>
</comment>
<gene>
    <name evidence="1" type="ORF">HNQ73_002308</name>
</gene>
<name>A0A841K889_9HYPH</name>